<organism evidence="2 3">
    <name type="scientific">Sclerotinia nivalis</name>
    <dbReference type="NCBI Taxonomy" id="352851"/>
    <lineage>
        <taxon>Eukaryota</taxon>
        <taxon>Fungi</taxon>
        <taxon>Dikarya</taxon>
        <taxon>Ascomycota</taxon>
        <taxon>Pezizomycotina</taxon>
        <taxon>Leotiomycetes</taxon>
        <taxon>Helotiales</taxon>
        <taxon>Sclerotiniaceae</taxon>
        <taxon>Sclerotinia</taxon>
    </lineage>
</organism>
<reference evidence="2" key="1">
    <citation type="submission" date="2022-11" db="EMBL/GenBank/DDBJ databases">
        <title>Genome Resource of Sclerotinia nivalis Strain SnTB1, a Plant Pathogen Isolated from American Ginseng.</title>
        <authorList>
            <person name="Fan S."/>
        </authorList>
    </citation>
    <scope>NUCLEOTIDE SEQUENCE</scope>
    <source>
        <strain evidence="2">SnTB1</strain>
    </source>
</reference>
<dbReference type="Proteomes" id="UP001152300">
    <property type="component" value="Unassembled WGS sequence"/>
</dbReference>
<accession>A0A9X0DPY4</accession>
<protein>
    <submittedName>
        <fullName evidence="2">Uncharacterized protein</fullName>
    </submittedName>
</protein>
<dbReference type="AlphaFoldDB" id="A0A9X0DPY4"/>
<feature type="compositionally biased region" description="Basic and acidic residues" evidence="1">
    <location>
        <begin position="1"/>
        <end position="10"/>
    </location>
</feature>
<gene>
    <name evidence="2" type="ORF">OCU04_001947</name>
</gene>
<keyword evidence="3" id="KW-1185">Reference proteome</keyword>
<proteinExistence type="predicted"/>
<evidence type="ECO:0000256" key="1">
    <source>
        <dbReference type="SAM" id="MobiDB-lite"/>
    </source>
</evidence>
<dbReference type="OrthoDB" id="3522266at2759"/>
<feature type="region of interest" description="Disordered" evidence="1">
    <location>
        <begin position="1"/>
        <end position="32"/>
    </location>
</feature>
<evidence type="ECO:0000313" key="2">
    <source>
        <dbReference type="EMBL" id="KAJ8071626.1"/>
    </source>
</evidence>
<evidence type="ECO:0000313" key="3">
    <source>
        <dbReference type="Proteomes" id="UP001152300"/>
    </source>
</evidence>
<name>A0A9X0DPY4_9HELO</name>
<sequence length="224" mass="25445">MREAISDNRRPRNTRTSQESTAQSNNADDQIHESDIIAQPGTGPLSQEQCVEDMGGVHTGFTMVEGRCIEVDNESILAQWDCANDNTRFEATEEISQDIVDRPLSANNFTDPFAFHHMGARFPMSSYAETNFTGYTERRFSCVNPIATPQTVAYSTFPSYNAAHARIPYQTTYNSPITAIHSQPATTLEDEPVTNQFQLSEWMYEHRVEEMSFADRMARYNYDL</sequence>
<comment type="caution">
    <text evidence="2">The sequence shown here is derived from an EMBL/GenBank/DDBJ whole genome shotgun (WGS) entry which is preliminary data.</text>
</comment>
<feature type="compositionally biased region" description="Polar residues" evidence="1">
    <location>
        <begin position="14"/>
        <end position="28"/>
    </location>
</feature>
<dbReference type="EMBL" id="JAPEIS010000001">
    <property type="protein sequence ID" value="KAJ8071626.1"/>
    <property type="molecule type" value="Genomic_DNA"/>
</dbReference>